<proteinExistence type="predicted"/>
<reference evidence="1 2" key="1">
    <citation type="submission" date="2014-12" db="EMBL/GenBank/DDBJ databases">
        <title>Genome assembly of Enhygromyxa salina DSM 15201.</title>
        <authorList>
            <person name="Sharma G."/>
            <person name="Subramanian S."/>
        </authorList>
    </citation>
    <scope>NUCLEOTIDE SEQUENCE [LARGE SCALE GENOMIC DNA]</scope>
    <source>
        <strain evidence="1 2">DSM 15201</strain>
    </source>
</reference>
<gene>
    <name evidence="1" type="ORF">DB30_04228</name>
</gene>
<organism evidence="1 2">
    <name type="scientific">Enhygromyxa salina</name>
    <dbReference type="NCBI Taxonomy" id="215803"/>
    <lineage>
        <taxon>Bacteria</taxon>
        <taxon>Pseudomonadati</taxon>
        <taxon>Myxococcota</taxon>
        <taxon>Polyangia</taxon>
        <taxon>Nannocystales</taxon>
        <taxon>Nannocystaceae</taxon>
        <taxon>Enhygromyxa</taxon>
    </lineage>
</organism>
<dbReference type="AlphaFoldDB" id="A0A0C1ZG54"/>
<comment type="caution">
    <text evidence="1">The sequence shown here is derived from an EMBL/GenBank/DDBJ whole genome shotgun (WGS) entry which is preliminary data.</text>
</comment>
<name>A0A0C1ZG54_9BACT</name>
<accession>A0A0C1ZG54</accession>
<evidence type="ECO:0000313" key="2">
    <source>
        <dbReference type="Proteomes" id="UP000031599"/>
    </source>
</evidence>
<dbReference type="Proteomes" id="UP000031599">
    <property type="component" value="Unassembled WGS sequence"/>
</dbReference>
<protein>
    <submittedName>
        <fullName evidence="1">Uncharacterized protein</fullName>
    </submittedName>
</protein>
<evidence type="ECO:0000313" key="1">
    <source>
        <dbReference type="EMBL" id="KIG16609.1"/>
    </source>
</evidence>
<dbReference type="EMBL" id="JMCC02000034">
    <property type="protein sequence ID" value="KIG16609.1"/>
    <property type="molecule type" value="Genomic_DNA"/>
</dbReference>
<sequence>MNILGLNDSFDTTKPIDDNVIRAPSAAVPVLDPWVVEHP</sequence>